<dbReference type="GO" id="GO:0008745">
    <property type="term" value="F:N-acetylmuramoyl-L-alanine amidase activity"/>
    <property type="evidence" value="ECO:0007669"/>
    <property type="project" value="InterPro"/>
</dbReference>
<feature type="compositionally biased region" description="Low complexity" evidence="4">
    <location>
        <begin position="520"/>
        <end position="543"/>
    </location>
</feature>
<dbReference type="Gene3D" id="3.40.630.40">
    <property type="entry name" value="Zn-dependent exopeptidases"/>
    <property type="match status" value="1"/>
</dbReference>
<dbReference type="STRING" id="119641.SAMN05421842_11117"/>
<dbReference type="SUPFAM" id="SSF53187">
    <property type="entry name" value="Zn-dependent exopeptidases"/>
    <property type="match status" value="1"/>
</dbReference>
<keyword evidence="2" id="KW-0378">Hydrolase</keyword>
<gene>
    <name evidence="6" type="ORF">SAMN05421842_11117</name>
</gene>
<feature type="repeat" description="Cell wall-binding" evidence="3">
    <location>
        <begin position="439"/>
        <end position="458"/>
    </location>
</feature>
<feature type="repeat" description="Cell wall-binding" evidence="3">
    <location>
        <begin position="278"/>
        <end position="297"/>
    </location>
</feature>
<feature type="repeat" description="Cell wall-binding" evidence="3">
    <location>
        <begin position="298"/>
        <end position="317"/>
    </location>
</feature>
<feature type="region of interest" description="Disordered" evidence="4">
    <location>
        <begin position="511"/>
        <end position="545"/>
    </location>
</feature>
<feature type="compositionally biased region" description="Polar residues" evidence="4">
    <location>
        <begin position="218"/>
        <end position="227"/>
    </location>
</feature>
<sequence>MTVLIIKNKITAFLLVFAMIISLIPATTAYATITDINIISDTQVTAEQAKKWAKTKGASEEFLALADLYWEYAEECGNVNPGIAYVQAGKETGFGKFGGVLDASYHNPCGMKTSAGGGDTDKNAHKRFDSWDEGVQAHLDHLALYAGAKGYPRSDSYDPRHFISIKGKATTVNSLGGKWAPSSTYGEEVNSYYKALCSYSGIDSADNNSQNENNNSSGTLNPGTTESKPNELSVEPVIKPEIPIIPPAPSKEPKVTSTIGWKNEDGVWYYYYSDNTKAKGWIKPDANWYYLNDSGKMLTGWLNDNGTWYYLNDNGTISLGWKQIDKKWYYMQTSGAMSKGLQHDGSNWYSFKDSGVLVTNGWLSIGKKWYYCEDSGKLKTGWFKDGDTSYYMQGDGSMATGLKSIENKTYLFGDNGANKTGWTSINNYWYFFNEDGDMSTGWINLDGNWYYLYNTGAMAKGWLDLSGTWYYLNSNGSMATGFVKSGSDYYYLDKSSGKALTNTTIDGYKIGADGKRKGQSSNNDNTNTPNTPSTPGNNTNSGGKKLIVIDPGHNFGGDDGAYATHDRVTYIERDLNMQLGVKLKSDLESKGYTVMMTRNETDRETLAVTPSLTKRVNLANDIGADFFVSLHHNSADAASANGIETFYSSKSQDENFGGAYSDSKISISKSMATNITNNICNKAGFTNRGGKDSGLFVCRNTKMPSVLVECGFITNPSEAIKCTDSSSQEIVTSAIADSIASGLN</sequence>
<keyword evidence="7" id="KW-1185">Reference proteome</keyword>
<dbReference type="Pfam" id="PF01832">
    <property type="entry name" value="Glucosaminidase"/>
    <property type="match status" value="1"/>
</dbReference>
<dbReference type="InterPro" id="IPR050695">
    <property type="entry name" value="N-acetylmuramoyl_amidase_3"/>
</dbReference>
<dbReference type="GO" id="GO:0009253">
    <property type="term" value="P:peptidoglycan catabolic process"/>
    <property type="evidence" value="ECO:0007669"/>
    <property type="project" value="InterPro"/>
</dbReference>
<dbReference type="PANTHER" id="PTHR30404:SF0">
    <property type="entry name" value="N-ACETYLMURAMOYL-L-ALANINE AMIDASE AMIC"/>
    <property type="match status" value="1"/>
</dbReference>
<dbReference type="CDD" id="cd02696">
    <property type="entry name" value="MurNAc-LAA"/>
    <property type="match status" value="1"/>
</dbReference>
<dbReference type="InterPro" id="IPR002901">
    <property type="entry name" value="MGlyc_endo_b_GlcNAc-like_dom"/>
</dbReference>
<evidence type="ECO:0000313" key="7">
    <source>
        <dbReference type="Proteomes" id="UP000199263"/>
    </source>
</evidence>
<dbReference type="EMBL" id="FOMG01000011">
    <property type="protein sequence ID" value="SFC85149.1"/>
    <property type="molecule type" value="Genomic_DNA"/>
</dbReference>
<evidence type="ECO:0000256" key="1">
    <source>
        <dbReference type="ARBA" id="ARBA00022737"/>
    </source>
</evidence>
<evidence type="ECO:0000313" key="6">
    <source>
        <dbReference type="EMBL" id="SFC85149.1"/>
    </source>
</evidence>
<dbReference type="PANTHER" id="PTHR30404">
    <property type="entry name" value="N-ACETYLMURAMOYL-L-ALANINE AMIDASE"/>
    <property type="match status" value="1"/>
</dbReference>
<feature type="repeat" description="Cell wall-binding" evidence="3">
    <location>
        <begin position="419"/>
        <end position="438"/>
    </location>
</feature>
<dbReference type="Gene3D" id="2.10.270.10">
    <property type="entry name" value="Cholin Binding"/>
    <property type="match status" value="4"/>
</dbReference>
<evidence type="ECO:0000256" key="3">
    <source>
        <dbReference type="PROSITE-ProRule" id="PRU00591"/>
    </source>
</evidence>
<dbReference type="SUPFAM" id="SSF69360">
    <property type="entry name" value="Cell wall binding repeat"/>
    <property type="match status" value="2"/>
</dbReference>
<feature type="repeat" description="Cell wall-binding" evidence="3">
    <location>
        <begin position="318"/>
        <end position="337"/>
    </location>
</feature>
<feature type="compositionally biased region" description="Low complexity" evidence="4">
    <location>
        <begin position="207"/>
        <end position="217"/>
    </location>
</feature>
<dbReference type="PROSITE" id="PS51170">
    <property type="entry name" value="CW"/>
    <property type="match status" value="6"/>
</dbReference>
<accession>A0A1I1MIA0</accession>
<evidence type="ECO:0000256" key="2">
    <source>
        <dbReference type="ARBA" id="ARBA00022801"/>
    </source>
</evidence>
<reference evidence="6 7" key="1">
    <citation type="submission" date="2016-10" db="EMBL/GenBank/DDBJ databases">
        <authorList>
            <person name="de Groot N.N."/>
        </authorList>
    </citation>
    <scope>NUCLEOTIDE SEQUENCE [LARGE SCALE GENOMIC DNA]</scope>
    <source>
        <strain evidence="6 7">DSM 12992</strain>
    </source>
</reference>
<protein>
    <submittedName>
        <fullName evidence="6">N-acetylmuramoyl-L-alanine amidase</fullName>
    </submittedName>
</protein>
<feature type="domain" description="MurNAc-LAA" evidence="5">
    <location>
        <begin position="616"/>
        <end position="740"/>
    </location>
</feature>
<dbReference type="Pfam" id="PF01520">
    <property type="entry name" value="Amidase_3"/>
    <property type="match status" value="1"/>
</dbReference>
<organism evidence="6 7">
    <name type="scientific">Clostridium uliginosum</name>
    <dbReference type="NCBI Taxonomy" id="119641"/>
    <lineage>
        <taxon>Bacteria</taxon>
        <taxon>Bacillati</taxon>
        <taxon>Bacillota</taxon>
        <taxon>Clostridia</taxon>
        <taxon>Eubacteriales</taxon>
        <taxon>Clostridiaceae</taxon>
        <taxon>Clostridium</taxon>
    </lineage>
</organism>
<feature type="repeat" description="Cell wall-binding" evidence="3">
    <location>
        <begin position="459"/>
        <end position="478"/>
    </location>
</feature>
<dbReference type="Pfam" id="PF01473">
    <property type="entry name" value="Choline_bind_1"/>
    <property type="match status" value="3"/>
</dbReference>
<dbReference type="InterPro" id="IPR018337">
    <property type="entry name" value="Cell_wall/Cho-bd_repeat"/>
</dbReference>
<keyword evidence="1" id="KW-0677">Repeat</keyword>
<dbReference type="Pfam" id="PF19127">
    <property type="entry name" value="Choline_bind_3"/>
    <property type="match status" value="3"/>
</dbReference>
<dbReference type="GO" id="GO:0030288">
    <property type="term" value="C:outer membrane-bounded periplasmic space"/>
    <property type="evidence" value="ECO:0007669"/>
    <property type="project" value="TreeGrafter"/>
</dbReference>
<dbReference type="InterPro" id="IPR002508">
    <property type="entry name" value="MurNAc-LAA_cat"/>
</dbReference>
<feature type="region of interest" description="Disordered" evidence="4">
    <location>
        <begin position="204"/>
        <end position="231"/>
    </location>
</feature>
<dbReference type="Proteomes" id="UP000199263">
    <property type="component" value="Unassembled WGS sequence"/>
</dbReference>
<dbReference type="AlphaFoldDB" id="A0A1I1MIA0"/>
<proteinExistence type="predicted"/>
<dbReference type="GO" id="GO:0004040">
    <property type="term" value="F:amidase activity"/>
    <property type="evidence" value="ECO:0007669"/>
    <property type="project" value="InterPro"/>
</dbReference>
<evidence type="ECO:0000259" key="5">
    <source>
        <dbReference type="SMART" id="SM00646"/>
    </source>
</evidence>
<evidence type="ECO:0000256" key="4">
    <source>
        <dbReference type="SAM" id="MobiDB-lite"/>
    </source>
</evidence>
<dbReference type="SMART" id="SM00646">
    <property type="entry name" value="Ami_3"/>
    <property type="match status" value="1"/>
</dbReference>
<name>A0A1I1MIA0_9CLOT</name>